<reference evidence="8" key="1">
    <citation type="submission" date="2023-10" db="EMBL/GenBank/DDBJ databases">
        <authorList>
            <person name="Noh H."/>
        </authorList>
    </citation>
    <scope>NUCLEOTIDE SEQUENCE</scope>
    <source>
        <strain evidence="8">DUCC4014</strain>
    </source>
</reference>
<dbReference type="InterPro" id="IPR036317">
    <property type="entry name" value="Cullin_homology_sf"/>
</dbReference>
<evidence type="ECO:0000256" key="4">
    <source>
        <dbReference type="ARBA" id="ARBA00022786"/>
    </source>
</evidence>
<keyword evidence="5" id="KW-0131">Cell cycle</keyword>
<dbReference type="SUPFAM" id="SSF46785">
    <property type="entry name" value="Winged helix' DNA-binding domain"/>
    <property type="match status" value="1"/>
</dbReference>
<dbReference type="RefSeq" id="XP_062632060.1">
    <property type="nucleotide sequence ID" value="XM_062776077.1"/>
</dbReference>
<dbReference type="SMART" id="SM00182">
    <property type="entry name" value="CULLIN"/>
    <property type="match status" value="1"/>
</dbReference>
<dbReference type="Proteomes" id="UP000827549">
    <property type="component" value="Chromosome 7"/>
</dbReference>
<keyword evidence="2" id="KW-0132">Cell division</keyword>
<dbReference type="AlphaFoldDB" id="A0AAF0YL11"/>
<comment type="similarity">
    <text evidence="6">Belongs to the cullin family.</text>
</comment>
<dbReference type="GeneID" id="87812683"/>
<proteinExistence type="inferred from homology"/>
<keyword evidence="4" id="KW-0833">Ubl conjugation pathway</keyword>
<accession>A0AAF0YL11</accession>
<dbReference type="Gene3D" id="3.30.230.130">
    <property type="entry name" value="Cullin, Chain C, Domain 2"/>
    <property type="match status" value="1"/>
</dbReference>
<dbReference type="InterPro" id="IPR014786">
    <property type="entry name" value="ANAPC2_C"/>
</dbReference>
<evidence type="ECO:0000256" key="5">
    <source>
        <dbReference type="ARBA" id="ARBA00023306"/>
    </source>
</evidence>
<dbReference type="GO" id="GO:0070979">
    <property type="term" value="P:protein K11-linked ubiquitination"/>
    <property type="evidence" value="ECO:0007669"/>
    <property type="project" value="TreeGrafter"/>
</dbReference>
<gene>
    <name evidence="8" type="primary">ANAPC2_1</name>
    <name evidence="8" type="ORF">LOC62_07G009522</name>
</gene>
<evidence type="ECO:0000256" key="1">
    <source>
        <dbReference type="ARBA" id="ARBA00016068"/>
    </source>
</evidence>
<organism evidence="8 9">
    <name type="scientific">Vanrija pseudolonga</name>
    <dbReference type="NCBI Taxonomy" id="143232"/>
    <lineage>
        <taxon>Eukaryota</taxon>
        <taxon>Fungi</taxon>
        <taxon>Dikarya</taxon>
        <taxon>Basidiomycota</taxon>
        <taxon>Agaricomycotina</taxon>
        <taxon>Tremellomycetes</taxon>
        <taxon>Trichosporonales</taxon>
        <taxon>Trichosporonaceae</taxon>
        <taxon>Vanrija</taxon>
    </lineage>
</organism>
<dbReference type="EMBL" id="CP086720">
    <property type="protein sequence ID" value="WOO86034.1"/>
    <property type="molecule type" value="Genomic_DNA"/>
</dbReference>
<dbReference type="PANTHER" id="PTHR45957">
    <property type="entry name" value="ANAPHASE-PROMOTING COMPLEX SUBUNIT 2"/>
    <property type="match status" value="1"/>
</dbReference>
<dbReference type="Gene3D" id="1.20.1310.10">
    <property type="entry name" value="Cullin Repeats"/>
    <property type="match status" value="1"/>
</dbReference>
<dbReference type="InterPro" id="IPR036390">
    <property type="entry name" value="WH_DNA-bd_sf"/>
</dbReference>
<dbReference type="InterPro" id="IPR059120">
    <property type="entry name" value="Cullin-like_AB"/>
</dbReference>
<protein>
    <recommendedName>
        <fullName evidence="1">Anaphase-promoting complex subunit 2</fullName>
    </recommendedName>
</protein>
<dbReference type="GO" id="GO:0051301">
    <property type="term" value="P:cell division"/>
    <property type="evidence" value="ECO:0007669"/>
    <property type="project" value="UniProtKB-KW"/>
</dbReference>
<evidence type="ECO:0000259" key="7">
    <source>
        <dbReference type="PROSITE" id="PS50069"/>
    </source>
</evidence>
<dbReference type="GO" id="GO:0005680">
    <property type="term" value="C:anaphase-promoting complex"/>
    <property type="evidence" value="ECO:0007669"/>
    <property type="project" value="TreeGrafter"/>
</dbReference>
<dbReference type="InterPro" id="IPR036388">
    <property type="entry name" value="WH-like_DNA-bd_sf"/>
</dbReference>
<evidence type="ECO:0000256" key="6">
    <source>
        <dbReference type="PROSITE-ProRule" id="PRU00330"/>
    </source>
</evidence>
<dbReference type="Gene3D" id="1.10.10.10">
    <property type="entry name" value="Winged helix-like DNA-binding domain superfamily/Winged helix DNA-binding domain"/>
    <property type="match status" value="1"/>
</dbReference>
<evidence type="ECO:0000313" key="8">
    <source>
        <dbReference type="EMBL" id="WOO86034.1"/>
    </source>
</evidence>
<dbReference type="PROSITE" id="PS50069">
    <property type="entry name" value="CULLIN_2"/>
    <property type="match status" value="1"/>
</dbReference>
<keyword evidence="9" id="KW-1185">Reference proteome</keyword>
<dbReference type="GO" id="GO:0031625">
    <property type="term" value="F:ubiquitin protein ligase binding"/>
    <property type="evidence" value="ECO:0007669"/>
    <property type="project" value="InterPro"/>
</dbReference>
<evidence type="ECO:0000313" key="9">
    <source>
        <dbReference type="Proteomes" id="UP000827549"/>
    </source>
</evidence>
<dbReference type="GO" id="GO:0006511">
    <property type="term" value="P:ubiquitin-dependent protein catabolic process"/>
    <property type="evidence" value="ECO:0007669"/>
    <property type="project" value="InterPro"/>
</dbReference>
<feature type="domain" description="Cullin family profile" evidence="7">
    <location>
        <begin position="407"/>
        <end position="637"/>
    </location>
</feature>
<evidence type="ECO:0000256" key="3">
    <source>
        <dbReference type="ARBA" id="ARBA00022776"/>
    </source>
</evidence>
<dbReference type="InterPro" id="IPR044554">
    <property type="entry name" value="ANAPC2"/>
</dbReference>
<dbReference type="PANTHER" id="PTHR45957:SF1">
    <property type="entry name" value="ANAPHASE-PROMOTING COMPLEX SUBUNIT 2"/>
    <property type="match status" value="1"/>
</dbReference>
<dbReference type="Pfam" id="PF08672">
    <property type="entry name" value="ANAPC2"/>
    <property type="match status" value="1"/>
</dbReference>
<dbReference type="Pfam" id="PF26557">
    <property type="entry name" value="Cullin_AB"/>
    <property type="match status" value="1"/>
</dbReference>
<dbReference type="InterPro" id="IPR016158">
    <property type="entry name" value="Cullin_homology"/>
</dbReference>
<evidence type="ECO:0000256" key="2">
    <source>
        <dbReference type="ARBA" id="ARBA00022618"/>
    </source>
</evidence>
<dbReference type="GO" id="GO:0007091">
    <property type="term" value="P:metaphase/anaphase transition of mitotic cell cycle"/>
    <property type="evidence" value="ECO:0007669"/>
    <property type="project" value="TreeGrafter"/>
</dbReference>
<dbReference type="InterPro" id="IPR057975">
    <property type="entry name" value="TPR_ANAPC2"/>
</dbReference>
<dbReference type="Pfam" id="PF25773">
    <property type="entry name" value="TPR_ANAPC2"/>
    <property type="match status" value="1"/>
</dbReference>
<keyword evidence="3" id="KW-0498">Mitosis</keyword>
<sequence length="747" mass="85310">MALALALQAWDTPTTSAEGARRYDEIARATEIAQAHLYPRDVATSHRSHDTPNVAAAFAVLRSAGKLPELHQDFTDVVESRFYLVRQDIARYFAALKETTSISAHPNTSAIMVELLERLSIWQRVWGLPLRAFEEYAPTPKDISDVSPKIMNSFTTHFQHLVYASLPASFPEHLRFFLQESLAGLPRDEEGKPRKKQKVAAPSPHLHRLTVLPRYATTLMRVAYDEIEKIAKEETGMGWEERRLARARQRVSDTVVNWISGVFETNSNPQDMLRSMYSRFDYYLCKSFFEIRTEELFDIIVDFPDSLAALEDLRDCLIKVDQRDQLVDRLRAANLKRLLHPGAETKDVITQYISTIRCLRIIDPLGVLLHKVAEPLRRHLRDRPDTIRCIVATLVEGEELQDENDPASAEPLAQTNDPTVEKFWDPKWEPEPNDAAPEFRTGKTADIVGTLVSIYETREVIVKELQAYLATRLLAIGDYDAVKEVRTIELLKIRFGEEALHVCDVMLKDMADSKRIDDHVHGDIESIIHPLIISRMFWPNLHSSSLHLTPKLEQVQSEYETAFHHFKPDKRLRWLQEMGKVTITLELEDREVTAEATPLQAAVAELFEGKARWSEEDLGDKLGVDGVPLRNALAHWVGYGVLKEDDDGMWRLLEVVEEAGEKSYIQEAPAPLFKTVDEGRAQRVQIYWSYIKGMLSNLGPQNIDTLQKMLSMMKDYDGTRDELAMFMAAAKREGQVEQRGNGTWVLM</sequence>
<name>A0AAF0YL11_9TREE</name>
<dbReference type="SUPFAM" id="SSF75632">
    <property type="entry name" value="Cullin homology domain"/>
    <property type="match status" value="1"/>
</dbReference>